<dbReference type="EMBL" id="JACHXP010000023">
    <property type="protein sequence ID" value="MBB3192212.1"/>
    <property type="molecule type" value="Genomic_DNA"/>
</dbReference>
<evidence type="ECO:0008006" key="3">
    <source>
        <dbReference type="Google" id="ProtNLM"/>
    </source>
</evidence>
<dbReference type="RefSeq" id="WP_183327628.1">
    <property type="nucleotide sequence ID" value="NZ_JACHXP010000023.1"/>
</dbReference>
<gene>
    <name evidence="1" type="ORF">FHR94_003496</name>
</gene>
<evidence type="ECO:0000313" key="2">
    <source>
        <dbReference type="Proteomes" id="UP000547614"/>
    </source>
</evidence>
<comment type="caution">
    <text evidence="1">The sequence shown here is derived from an EMBL/GenBank/DDBJ whole genome shotgun (WGS) entry which is preliminary data.</text>
</comment>
<reference evidence="1 2" key="1">
    <citation type="submission" date="2020-08" db="EMBL/GenBank/DDBJ databases">
        <title>Genomic Encyclopedia of Type Strains, Phase III (KMG-III): the genomes of soil and plant-associated and newly described type strains.</title>
        <authorList>
            <person name="Whitman W."/>
        </authorList>
    </citation>
    <scope>NUCLEOTIDE SEQUENCE [LARGE SCALE GENOMIC DNA]</scope>
    <source>
        <strain evidence="1 2">CECT 7282</strain>
    </source>
</reference>
<protein>
    <recommendedName>
        <fullName evidence="3">DUF4351 domain-containing protein</fullName>
    </recommendedName>
</protein>
<evidence type="ECO:0000313" key="1">
    <source>
        <dbReference type="EMBL" id="MBB3192212.1"/>
    </source>
</evidence>
<accession>A0A839V9R7</accession>
<name>A0A839V9R7_9GAMM</name>
<dbReference type="AlphaFoldDB" id="A0A839V9R7"/>
<dbReference type="Proteomes" id="UP000547614">
    <property type="component" value="Unassembled WGS sequence"/>
</dbReference>
<sequence length="72" mass="8068">MTGRVERLRTEGMQPGRHEGVEGTLRKQIELKFGDLPAGAVEHLKQTNDEQLDTWVTRILTADSFDALFAEG</sequence>
<proteinExistence type="predicted"/>
<keyword evidence="2" id="KW-1185">Reference proteome</keyword>
<organism evidence="1 2">
    <name type="scientific">Halomonas cerina</name>
    <dbReference type="NCBI Taxonomy" id="447424"/>
    <lineage>
        <taxon>Bacteria</taxon>
        <taxon>Pseudomonadati</taxon>
        <taxon>Pseudomonadota</taxon>
        <taxon>Gammaproteobacteria</taxon>
        <taxon>Oceanospirillales</taxon>
        <taxon>Halomonadaceae</taxon>
        <taxon>Halomonas</taxon>
    </lineage>
</organism>